<evidence type="ECO:0000313" key="3">
    <source>
        <dbReference type="Proteomes" id="UP000289340"/>
    </source>
</evidence>
<proteinExistence type="predicted"/>
<gene>
    <name evidence="2" type="ORF">D0Y65_047744</name>
</gene>
<evidence type="ECO:0000313" key="2">
    <source>
        <dbReference type="EMBL" id="RZB51013.1"/>
    </source>
</evidence>
<protein>
    <submittedName>
        <fullName evidence="2">Uncharacterized protein</fullName>
    </submittedName>
</protein>
<comment type="caution">
    <text evidence="2">The sequence shown here is derived from an EMBL/GenBank/DDBJ whole genome shotgun (WGS) entry which is preliminary data.</text>
</comment>
<feature type="transmembrane region" description="Helical" evidence="1">
    <location>
        <begin position="32"/>
        <end position="53"/>
    </location>
</feature>
<keyword evidence="1" id="KW-1133">Transmembrane helix</keyword>
<organism evidence="2 3">
    <name type="scientific">Glycine soja</name>
    <name type="common">Wild soybean</name>
    <dbReference type="NCBI Taxonomy" id="3848"/>
    <lineage>
        <taxon>Eukaryota</taxon>
        <taxon>Viridiplantae</taxon>
        <taxon>Streptophyta</taxon>
        <taxon>Embryophyta</taxon>
        <taxon>Tracheophyta</taxon>
        <taxon>Spermatophyta</taxon>
        <taxon>Magnoliopsida</taxon>
        <taxon>eudicotyledons</taxon>
        <taxon>Gunneridae</taxon>
        <taxon>Pentapetalae</taxon>
        <taxon>rosids</taxon>
        <taxon>fabids</taxon>
        <taxon>Fabales</taxon>
        <taxon>Fabaceae</taxon>
        <taxon>Papilionoideae</taxon>
        <taxon>50 kb inversion clade</taxon>
        <taxon>NPAAA clade</taxon>
        <taxon>indigoferoid/millettioid clade</taxon>
        <taxon>Phaseoleae</taxon>
        <taxon>Glycine</taxon>
        <taxon>Glycine subgen. Soja</taxon>
    </lineage>
</organism>
<accession>A0A445FQ69</accession>
<dbReference type="Proteomes" id="UP000289340">
    <property type="component" value="Chromosome 18"/>
</dbReference>
<sequence>MFSHVLASTADMTKQITIITFHMSGITGCETLLWILIADFMWYCMINLLLFGLSHSAARLLLQLHQSAAARVTRSHLDQIPNMELQPLQAQLRTVEKGVSRTYTPRPSYVEVDFTTCHFLLSMPQKWLYHWVVSHSVLQNEMCHQLQEFQDLKGSAGMNGEGWGWLVIWFAVVRAILLGRNNMSFGQKTIQIKYVVLEANVHSWKWLRSKKKGLSYSLAVWTTIPAACLGQFQQNIKGGMGGVVTLVLNR</sequence>
<reference evidence="2 3" key="1">
    <citation type="submission" date="2018-09" db="EMBL/GenBank/DDBJ databases">
        <title>A high-quality reference genome of wild soybean provides a powerful tool to mine soybean genomes.</title>
        <authorList>
            <person name="Xie M."/>
            <person name="Chung C.Y.L."/>
            <person name="Li M.-W."/>
            <person name="Wong F.-L."/>
            <person name="Chan T.-F."/>
            <person name="Lam H.-M."/>
        </authorList>
    </citation>
    <scope>NUCLEOTIDE SEQUENCE [LARGE SCALE GENOMIC DNA]</scope>
    <source>
        <strain evidence="3">cv. W05</strain>
        <tissue evidence="2">Hypocotyl of etiolated seedlings</tissue>
    </source>
</reference>
<evidence type="ECO:0000256" key="1">
    <source>
        <dbReference type="SAM" id="Phobius"/>
    </source>
</evidence>
<keyword evidence="1" id="KW-0812">Transmembrane</keyword>
<dbReference type="EMBL" id="QZWG01000018">
    <property type="protein sequence ID" value="RZB51013.1"/>
    <property type="molecule type" value="Genomic_DNA"/>
</dbReference>
<name>A0A445FQ69_GLYSO</name>
<dbReference type="AlphaFoldDB" id="A0A445FQ69"/>
<keyword evidence="1" id="KW-0472">Membrane</keyword>
<keyword evidence="3" id="KW-1185">Reference proteome</keyword>